<proteinExistence type="predicted"/>
<keyword evidence="4" id="KW-1185">Reference proteome</keyword>
<dbReference type="Proteomes" id="UP001149411">
    <property type="component" value="Unassembled WGS sequence"/>
</dbReference>
<protein>
    <submittedName>
        <fullName evidence="3">Uncharacterized protein</fullName>
    </submittedName>
</protein>
<feature type="transmembrane region" description="Helical" evidence="2">
    <location>
        <begin position="334"/>
        <end position="357"/>
    </location>
</feature>
<sequence>MGRSRRLVLATLCVEAVAMASIVAYGYLSLVAVAVLYWIDLLFLSFRAMAQRLLARKTTSKTVFQALLPLRLLKHKRGAVRVTDKLPPFYPRNVPESIGVVLLIVVSSISTAYVLAVQVPSDFWRNPFTPFLLVGGVAAAAAKSWLILKEHIASGVHETEPGDAVVPGKRLLVLTLYAGILYLVSEGTVGALSQNGVGATRNGMMFWASVLVLLRLGYGVRASRIRFVDGETDEEGNCEDGAGTNDGLLSRVKSRLLGQRDVVIPSPPSVPDRRPFETAEPKRSSVIAAGFVNAIAAGGVVDKRFSTEGVEFRVGVLFVLALSALALLNGSVVFFSLVIGVLSILTLTLSAVSVVHMKLGVGGVEYRFYDSELVAYDRRLQEPQWSVPYDRMRDVSVERGLFGSPLWLDAGTVSFERTDSPPENELKNHEPRSSIPFVPEPERVVELIRSRRRR</sequence>
<feature type="transmembrane region" description="Helical" evidence="2">
    <location>
        <begin position="204"/>
        <end position="220"/>
    </location>
</feature>
<comment type="caution">
    <text evidence="3">The sequence shown here is derived from an EMBL/GenBank/DDBJ whole genome shotgun (WGS) entry which is preliminary data.</text>
</comment>
<name>A0A9Q4C5S4_9EURY</name>
<dbReference type="AlphaFoldDB" id="A0A9Q4C5S4"/>
<keyword evidence="2" id="KW-0812">Transmembrane</keyword>
<accession>A0A9Q4C5S4</accession>
<evidence type="ECO:0000313" key="3">
    <source>
        <dbReference type="EMBL" id="MCX2819778.1"/>
    </source>
</evidence>
<feature type="transmembrane region" description="Helical" evidence="2">
    <location>
        <begin position="30"/>
        <end position="50"/>
    </location>
</feature>
<feature type="transmembrane region" description="Helical" evidence="2">
    <location>
        <begin position="171"/>
        <end position="192"/>
    </location>
</feature>
<feature type="transmembrane region" description="Helical" evidence="2">
    <location>
        <begin position="128"/>
        <end position="148"/>
    </location>
</feature>
<organism evidence="3 4">
    <name type="scientific">Halorutilus salinus</name>
    <dbReference type="NCBI Taxonomy" id="2487751"/>
    <lineage>
        <taxon>Archaea</taxon>
        <taxon>Methanobacteriati</taxon>
        <taxon>Methanobacteriota</taxon>
        <taxon>Stenosarchaea group</taxon>
        <taxon>Halobacteria</taxon>
        <taxon>Halorutilales</taxon>
        <taxon>Halorutilaceae</taxon>
        <taxon>Halorutilus</taxon>
    </lineage>
</organism>
<evidence type="ECO:0000256" key="2">
    <source>
        <dbReference type="SAM" id="Phobius"/>
    </source>
</evidence>
<gene>
    <name evidence="3" type="ORF">EGH25_10500</name>
</gene>
<feature type="region of interest" description="Disordered" evidence="1">
    <location>
        <begin position="418"/>
        <end position="437"/>
    </location>
</feature>
<dbReference type="RefSeq" id="WP_266088352.1">
    <property type="nucleotide sequence ID" value="NZ_RKLV01000011.1"/>
</dbReference>
<keyword evidence="2" id="KW-1133">Transmembrane helix</keyword>
<evidence type="ECO:0000313" key="4">
    <source>
        <dbReference type="Proteomes" id="UP001149411"/>
    </source>
</evidence>
<feature type="transmembrane region" description="Helical" evidence="2">
    <location>
        <begin position="310"/>
        <end position="328"/>
    </location>
</feature>
<feature type="compositionally biased region" description="Basic and acidic residues" evidence="1">
    <location>
        <begin position="418"/>
        <end position="432"/>
    </location>
</feature>
<feature type="transmembrane region" description="Helical" evidence="2">
    <location>
        <begin position="98"/>
        <end position="116"/>
    </location>
</feature>
<keyword evidence="2" id="KW-0472">Membrane</keyword>
<reference evidence="3" key="1">
    <citation type="submission" date="2022-09" db="EMBL/GenBank/DDBJ databases">
        <title>Haloadaptaus new haloarchaeum isolated from saline soil.</title>
        <authorList>
            <person name="Duran-Viseras A."/>
            <person name="Sanchez-Porro C."/>
            <person name="Ventosa A."/>
        </authorList>
    </citation>
    <scope>NUCLEOTIDE SEQUENCE</scope>
    <source>
        <strain evidence="3">F3-133</strain>
    </source>
</reference>
<dbReference type="EMBL" id="RKLV01000011">
    <property type="protein sequence ID" value="MCX2819778.1"/>
    <property type="molecule type" value="Genomic_DNA"/>
</dbReference>
<evidence type="ECO:0000256" key="1">
    <source>
        <dbReference type="SAM" id="MobiDB-lite"/>
    </source>
</evidence>